<evidence type="ECO:0008006" key="3">
    <source>
        <dbReference type="Google" id="ProtNLM"/>
    </source>
</evidence>
<dbReference type="InterPro" id="IPR003795">
    <property type="entry name" value="DUF192"/>
</dbReference>
<evidence type="ECO:0000313" key="1">
    <source>
        <dbReference type="EMBL" id="NYE85812.1"/>
    </source>
</evidence>
<dbReference type="PANTHER" id="PTHR37953:SF1">
    <property type="entry name" value="UPF0127 PROTEIN MJ1496"/>
    <property type="match status" value="1"/>
</dbReference>
<name>A0A7Y9IZ50_9BURK</name>
<dbReference type="EMBL" id="JACBYR010000003">
    <property type="protein sequence ID" value="NYE85812.1"/>
    <property type="molecule type" value="Genomic_DNA"/>
</dbReference>
<dbReference type="InterPro" id="IPR038695">
    <property type="entry name" value="Saro_0823-like_sf"/>
</dbReference>
<comment type="caution">
    <text evidence="1">The sequence shown here is derived from an EMBL/GenBank/DDBJ whole genome shotgun (WGS) entry which is preliminary data.</text>
</comment>
<dbReference type="PANTHER" id="PTHR37953">
    <property type="entry name" value="UPF0127 PROTEIN MJ1496"/>
    <property type="match status" value="1"/>
</dbReference>
<dbReference type="Proteomes" id="UP000542125">
    <property type="component" value="Unassembled WGS sequence"/>
</dbReference>
<sequence length="165" mass="17665">MTSTVTRTPSALPFSFRRLATRLGAAAGLAVAGALLPALTWAQGMPVQQLRAGMHLIQAEVAAAPATRERGLMFREQLAPNAGMLFIFDAPATQCMWMRNTLIPLSVAFIAADGTVANIEDMAPKTEDSHCAVKPVLYALEMDKGWFARRGIKAGTKIEGIPGVR</sequence>
<gene>
    <name evidence="1" type="ORF">FHW18_005131</name>
</gene>
<keyword evidence="2" id="KW-1185">Reference proteome</keyword>
<evidence type="ECO:0000313" key="2">
    <source>
        <dbReference type="Proteomes" id="UP000542125"/>
    </source>
</evidence>
<organism evidence="1 2">
    <name type="scientific">Pigmentiphaga litoralis</name>
    <dbReference type="NCBI Taxonomy" id="516702"/>
    <lineage>
        <taxon>Bacteria</taxon>
        <taxon>Pseudomonadati</taxon>
        <taxon>Pseudomonadota</taxon>
        <taxon>Betaproteobacteria</taxon>
        <taxon>Burkholderiales</taxon>
        <taxon>Alcaligenaceae</taxon>
        <taxon>Pigmentiphaga</taxon>
    </lineage>
</organism>
<reference evidence="1 2" key="1">
    <citation type="submission" date="2020-07" db="EMBL/GenBank/DDBJ databases">
        <title>Genomic Encyclopedia of Type Strains, Phase IV (KMG-V): Genome sequencing to study the core and pangenomes of soil and plant-associated prokaryotes.</title>
        <authorList>
            <person name="Whitman W."/>
        </authorList>
    </citation>
    <scope>NUCLEOTIDE SEQUENCE [LARGE SCALE GENOMIC DNA]</scope>
    <source>
        <strain evidence="1 2">SAS40</strain>
    </source>
</reference>
<dbReference type="Gene3D" id="2.60.120.1140">
    <property type="entry name" value="Protein of unknown function DUF192"/>
    <property type="match status" value="1"/>
</dbReference>
<proteinExistence type="predicted"/>
<protein>
    <recommendedName>
        <fullName evidence="3">DUF192 domain-containing protein</fullName>
    </recommendedName>
</protein>
<dbReference type="Pfam" id="PF02643">
    <property type="entry name" value="DUF192"/>
    <property type="match status" value="1"/>
</dbReference>
<dbReference type="AlphaFoldDB" id="A0A7Y9IZ50"/>
<accession>A0A7Y9IZ50</accession>
<dbReference type="RefSeq" id="WP_373563483.1">
    <property type="nucleotide sequence ID" value="NZ_JACBYR010000003.1"/>
</dbReference>